<sequence>MNHIAETINELFDGGLPIKLTAYDGSVAGNKDSPFAMEILNPRGLAFLLTAPGDLGLARAYVSGDMALNGIHPGDPYPLLDLVLDKTDFKRPSPRETVELVRALGVTNFVPPKPPPQEHLPAWRQRAENVRNISGRALSALPWTRHSPERDADAIHHHYDVSNTFYEYVLGPSMTYTCALYPTEESTLEEAQAAKYDLICRKLGLEPGMRLLDIGCGWGGMVRHAAQHYGVKALGVTLSREQANWAQRAIKADGLDDVAEVRYSDYRDVVEGDFDAVSSIGLTEHIGVANYPAYFGKISSKLRDGGRLLNHCITRPDNISKANAGAFIDRYVFPDGELIGSGTIVSAIENTGLEVQHHENIRVHYAKTLAAWNDNLRDNWDACVNEVGLGTAKVWGIYMAGSRIGFERNNIQLHHVLATKTVDGLSGYPLRHTF</sequence>
<dbReference type="GO" id="GO:0008825">
    <property type="term" value="F:cyclopropane-fatty-acyl-phospholipid synthase activity"/>
    <property type="evidence" value="ECO:0007669"/>
    <property type="project" value="UniProtKB-EC"/>
</dbReference>
<evidence type="ECO:0000256" key="4">
    <source>
        <dbReference type="ARBA" id="ARBA00022691"/>
    </source>
</evidence>
<keyword evidence="5" id="KW-0443">Lipid metabolism</keyword>
<evidence type="ECO:0000259" key="6">
    <source>
        <dbReference type="SMART" id="SM00828"/>
    </source>
</evidence>
<organism evidence="7 8">
    <name type="scientific">Nocardioides albus</name>
    <dbReference type="NCBI Taxonomy" id="1841"/>
    <lineage>
        <taxon>Bacteria</taxon>
        <taxon>Bacillati</taxon>
        <taxon>Actinomycetota</taxon>
        <taxon>Actinomycetes</taxon>
        <taxon>Propionibacteriales</taxon>
        <taxon>Nocardioidaceae</taxon>
        <taxon>Nocardioides</taxon>
    </lineage>
</organism>
<dbReference type="InterPro" id="IPR003333">
    <property type="entry name" value="CMAS"/>
</dbReference>
<dbReference type="PANTHER" id="PTHR43667">
    <property type="entry name" value="CYCLOPROPANE-FATTY-ACYL-PHOSPHOLIPID SYNTHASE"/>
    <property type="match status" value="1"/>
</dbReference>
<dbReference type="GO" id="GO:0008610">
    <property type="term" value="P:lipid biosynthetic process"/>
    <property type="evidence" value="ECO:0007669"/>
    <property type="project" value="InterPro"/>
</dbReference>
<dbReference type="Pfam" id="PF02353">
    <property type="entry name" value="CMAS"/>
    <property type="match status" value="1"/>
</dbReference>
<dbReference type="PIRSF" id="PIRSF003085">
    <property type="entry name" value="CMAS"/>
    <property type="match status" value="1"/>
</dbReference>
<dbReference type="EC" id="2.1.1.79" evidence="7"/>
<dbReference type="AlphaFoldDB" id="A0A7W5A7M5"/>
<dbReference type="Proteomes" id="UP000577707">
    <property type="component" value="Unassembled WGS sequence"/>
</dbReference>
<dbReference type="GO" id="GO:0032259">
    <property type="term" value="P:methylation"/>
    <property type="evidence" value="ECO:0007669"/>
    <property type="project" value="UniProtKB-KW"/>
</dbReference>
<dbReference type="InterPro" id="IPR029063">
    <property type="entry name" value="SAM-dependent_MTases_sf"/>
</dbReference>
<evidence type="ECO:0000256" key="1">
    <source>
        <dbReference type="ARBA" id="ARBA00010815"/>
    </source>
</evidence>
<name>A0A7W5A7M5_9ACTN</name>
<comment type="caution">
    <text evidence="7">The sequence shown here is derived from an EMBL/GenBank/DDBJ whole genome shotgun (WGS) entry which is preliminary data.</text>
</comment>
<evidence type="ECO:0000313" key="8">
    <source>
        <dbReference type="Proteomes" id="UP000577707"/>
    </source>
</evidence>
<dbReference type="SMART" id="SM00828">
    <property type="entry name" value="PKS_MT"/>
    <property type="match status" value="1"/>
</dbReference>
<keyword evidence="4" id="KW-0949">S-adenosyl-L-methionine</keyword>
<dbReference type="RefSeq" id="WP_183548385.1">
    <property type="nucleotide sequence ID" value="NZ_BMQT01000010.1"/>
</dbReference>
<reference evidence="7 8" key="1">
    <citation type="submission" date="2020-08" db="EMBL/GenBank/DDBJ databases">
        <title>Genomic Encyclopedia of Type Strains, Phase III (KMG-III): the genomes of soil and plant-associated and newly described type strains.</title>
        <authorList>
            <person name="Whitman W."/>
        </authorList>
    </citation>
    <scope>NUCLEOTIDE SEQUENCE [LARGE SCALE GENOMIC DNA]</scope>
    <source>
        <strain evidence="7 8">CECT 3302</strain>
    </source>
</reference>
<comment type="similarity">
    <text evidence="1">Belongs to the CFA/CMAS family.</text>
</comment>
<keyword evidence="2 7" id="KW-0489">Methyltransferase</keyword>
<dbReference type="PANTHER" id="PTHR43667:SF1">
    <property type="entry name" value="CYCLOPROPANE-FATTY-ACYL-PHOSPHOLIPID SYNTHASE"/>
    <property type="match status" value="1"/>
</dbReference>
<evidence type="ECO:0000256" key="5">
    <source>
        <dbReference type="ARBA" id="ARBA00023098"/>
    </source>
</evidence>
<dbReference type="InterPro" id="IPR050723">
    <property type="entry name" value="CFA/CMAS"/>
</dbReference>
<evidence type="ECO:0000313" key="7">
    <source>
        <dbReference type="EMBL" id="MBB3090904.1"/>
    </source>
</evidence>
<dbReference type="Gene3D" id="3.40.50.150">
    <property type="entry name" value="Vaccinia Virus protein VP39"/>
    <property type="match status" value="1"/>
</dbReference>
<evidence type="ECO:0000256" key="3">
    <source>
        <dbReference type="ARBA" id="ARBA00022679"/>
    </source>
</evidence>
<dbReference type="SUPFAM" id="SSF53335">
    <property type="entry name" value="S-adenosyl-L-methionine-dependent methyltransferases"/>
    <property type="match status" value="1"/>
</dbReference>
<keyword evidence="3 7" id="KW-0808">Transferase</keyword>
<keyword evidence="8" id="KW-1185">Reference proteome</keyword>
<dbReference type="CDD" id="cd02440">
    <property type="entry name" value="AdoMet_MTases"/>
    <property type="match status" value="1"/>
</dbReference>
<proteinExistence type="inferred from homology"/>
<dbReference type="InterPro" id="IPR020803">
    <property type="entry name" value="MeTfrase_dom"/>
</dbReference>
<accession>A0A7W5A7M5</accession>
<gene>
    <name evidence="7" type="ORF">FHS12_003866</name>
</gene>
<feature type="domain" description="Polyketide synthase-like methyltransferase" evidence="6">
    <location>
        <begin position="165"/>
        <end position="426"/>
    </location>
</feature>
<protein>
    <submittedName>
        <fullName evidence="7">Cyclopropane-fatty-acyl-phospholipid synthase</fullName>
        <ecNumber evidence="7">2.1.1.79</ecNumber>
    </submittedName>
</protein>
<dbReference type="EMBL" id="JACHXG010000008">
    <property type="protein sequence ID" value="MBB3090904.1"/>
    <property type="molecule type" value="Genomic_DNA"/>
</dbReference>
<evidence type="ECO:0000256" key="2">
    <source>
        <dbReference type="ARBA" id="ARBA00022603"/>
    </source>
</evidence>